<sequence>MAISALNRAVQDLDGTRYMNLAGFTIIAYDALITLQEEFDFVWSSSSHALGTMTRIAYSVNRYGTLAMTALFVAVLFPNRLFDISTCLGLLSSVMSMYVITCACGNGLILHALVRIWECPKRVAWLLATGFVILHATVLAFAVLSIKQVFEYLQFEDNTNVCSLQRTPFSVLGAFVPAAVLDGYAFLLLFLNALSRPRSASQRLLDMLLKDGLVYFLVCFGTKVLSIITISAAPTALIFLSLGFGFDMNAMAAARLYLRICEKDYRALQTSKCFSIVVEEDCSSFPSFTDSTSDSSNMEIETID</sequence>
<protein>
    <recommendedName>
        <fullName evidence="3">DUF6533 domain-containing protein</fullName>
    </recommendedName>
</protein>
<feature type="transmembrane region" description="Helical" evidence="2">
    <location>
        <begin position="212"/>
        <end position="230"/>
    </location>
</feature>
<organism evidence="4 5">
    <name type="scientific">Schizopora paradoxa</name>
    <dbReference type="NCBI Taxonomy" id="27342"/>
    <lineage>
        <taxon>Eukaryota</taxon>
        <taxon>Fungi</taxon>
        <taxon>Dikarya</taxon>
        <taxon>Basidiomycota</taxon>
        <taxon>Agaricomycotina</taxon>
        <taxon>Agaricomycetes</taxon>
        <taxon>Hymenochaetales</taxon>
        <taxon>Schizoporaceae</taxon>
        <taxon>Schizopora</taxon>
    </lineage>
</organism>
<dbReference type="OrthoDB" id="3251775at2759"/>
<feature type="transmembrane region" description="Helical" evidence="2">
    <location>
        <begin position="170"/>
        <end position="191"/>
    </location>
</feature>
<dbReference type="InterPro" id="IPR045340">
    <property type="entry name" value="DUF6533"/>
</dbReference>
<dbReference type="AlphaFoldDB" id="A0A0H2RHC8"/>
<reference evidence="4 5" key="1">
    <citation type="submission" date="2015-04" db="EMBL/GenBank/DDBJ databases">
        <title>Complete genome sequence of Schizopora paradoxa KUC8140, a cosmopolitan wood degrader in East Asia.</title>
        <authorList>
            <consortium name="DOE Joint Genome Institute"/>
            <person name="Min B."/>
            <person name="Park H."/>
            <person name="Jang Y."/>
            <person name="Kim J.-J."/>
            <person name="Kim K.H."/>
            <person name="Pangilinan J."/>
            <person name="Lipzen A."/>
            <person name="Riley R."/>
            <person name="Grigoriev I.V."/>
            <person name="Spatafora J.W."/>
            <person name="Choi I.-G."/>
        </authorList>
    </citation>
    <scope>NUCLEOTIDE SEQUENCE [LARGE SCALE GENOMIC DNA]</scope>
    <source>
        <strain evidence="4 5">KUC8140</strain>
    </source>
</reference>
<dbReference type="InParanoid" id="A0A0H2RHC8"/>
<proteinExistence type="predicted"/>
<dbReference type="EMBL" id="KQ086615">
    <property type="protein sequence ID" value="KLO04276.1"/>
    <property type="molecule type" value="Genomic_DNA"/>
</dbReference>
<evidence type="ECO:0000256" key="2">
    <source>
        <dbReference type="SAM" id="Phobius"/>
    </source>
</evidence>
<evidence type="ECO:0000313" key="5">
    <source>
        <dbReference type="Proteomes" id="UP000053477"/>
    </source>
</evidence>
<feature type="region of interest" description="Disordered" evidence="1">
    <location>
        <begin position="285"/>
        <end position="304"/>
    </location>
</feature>
<feature type="transmembrane region" description="Helical" evidence="2">
    <location>
        <begin position="88"/>
        <end position="113"/>
    </location>
</feature>
<name>A0A0H2RHC8_9AGAM</name>
<feature type="domain" description="DUF6533" evidence="3">
    <location>
        <begin position="18"/>
        <end position="67"/>
    </location>
</feature>
<keyword evidence="5" id="KW-1185">Reference proteome</keyword>
<dbReference type="Pfam" id="PF20151">
    <property type="entry name" value="DUF6533"/>
    <property type="match status" value="1"/>
</dbReference>
<keyword evidence="2" id="KW-0812">Transmembrane</keyword>
<feature type="transmembrane region" description="Helical" evidence="2">
    <location>
        <begin position="63"/>
        <end position="82"/>
    </location>
</feature>
<evidence type="ECO:0000256" key="1">
    <source>
        <dbReference type="SAM" id="MobiDB-lite"/>
    </source>
</evidence>
<accession>A0A0H2RHC8</accession>
<feature type="compositionally biased region" description="Low complexity" evidence="1">
    <location>
        <begin position="285"/>
        <end position="296"/>
    </location>
</feature>
<dbReference type="Proteomes" id="UP000053477">
    <property type="component" value="Unassembled WGS sequence"/>
</dbReference>
<evidence type="ECO:0000313" key="4">
    <source>
        <dbReference type="EMBL" id="KLO04276.1"/>
    </source>
</evidence>
<keyword evidence="2" id="KW-0472">Membrane</keyword>
<gene>
    <name evidence="4" type="ORF">SCHPADRAFT_1003346</name>
</gene>
<feature type="transmembrane region" description="Helical" evidence="2">
    <location>
        <begin position="236"/>
        <end position="258"/>
    </location>
</feature>
<feature type="transmembrane region" description="Helical" evidence="2">
    <location>
        <begin position="125"/>
        <end position="150"/>
    </location>
</feature>
<keyword evidence="2" id="KW-1133">Transmembrane helix</keyword>
<evidence type="ECO:0000259" key="3">
    <source>
        <dbReference type="Pfam" id="PF20151"/>
    </source>
</evidence>